<protein>
    <submittedName>
        <fullName evidence="2">Uncharacterized protein</fullName>
    </submittedName>
</protein>
<name>A0A9W9Y0T5_9EURO</name>
<accession>A0A9W9Y0T5</accession>
<reference evidence="2" key="2">
    <citation type="journal article" date="2023" name="IMA Fungus">
        <title>Comparative genomic study of the Penicillium genus elucidates a diverse pangenome and 15 lateral gene transfer events.</title>
        <authorList>
            <person name="Petersen C."/>
            <person name="Sorensen T."/>
            <person name="Nielsen M.R."/>
            <person name="Sondergaard T.E."/>
            <person name="Sorensen J.L."/>
            <person name="Fitzpatrick D.A."/>
            <person name="Frisvad J.C."/>
            <person name="Nielsen K.L."/>
        </authorList>
    </citation>
    <scope>NUCLEOTIDE SEQUENCE</scope>
    <source>
        <strain evidence="2">IBT 29495</strain>
    </source>
</reference>
<dbReference type="OrthoDB" id="2105912at2759"/>
<dbReference type="AlphaFoldDB" id="A0A9W9Y0T5"/>
<feature type="region of interest" description="Disordered" evidence="1">
    <location>
        <begin position="146"/>
        <end position="184"/>
    </location>
</feature>
<sequence length="184" mass="20415">MSRSSNSDIPLDLINHGDQPQLYNLIDSTSVEDSIPGGWKCTRKDETGTRTLYPSLSNNPRALYRLISDQHQLPPRQYVDIKGLKDKGKDSKEINFNVKLDLTSTLLRLGKGEVLTEGNIQRLRQRAQERMGNLASFLPERNVTGDSMAESEQAAGHGLTRPGMGPRGYTFQAEWGGNSNSTNP</sequence>
<organism evidence="2 3">
    <name type="scientific">Penicillium fimorum</name>
    <dbReference type="NCBI Taxonomy" id="1882269"/>
    <lineage>
        <taxon>Eukaryota</taxon>
        <taxon>Fungi</taxon>
        <taxon>Dikarya</taxon>
        <taxon>Ascomycota</taxon>
        <taxon>Pezizomycotina</taxon>
        <taxon>Eurotiomycetes</taxon>
        <taxon>Eurotiomycetidae</taxon>
        <taxon>Eurotiales</taxon>
        <taxon>Aspergillaceae</taxon>
        <taxon>Penicillium</taxon>
    </lineage>
</organism>
<evidence type="ECO:0000313" key="3">
    <source>
        <dbReference type="Proteomes" id="UP001149954"/>
    </source>
</evidence>
<dbReference type="Proteomes" id="UP001149954">
    <property type="component" value="Unassembled WGS sequence"/>
</dbReference>
<dbReference type="EMBL" id="JAPWDS010000002">
    <property type="protein sequence ID" value="KAJ5512939.1"/>
    <property type="molecule type" value="Genomic_DNA"/>
</dbReference>
<proteinExistence type="predicted"/>
<evidence type="ECO:0000256" key="1">
    <source>
        <dbReference type="SAM" id="MobiDB-lite"/>
    </source>
</evidence>
<evidence type="ECO:0000313" key="2">
    <source>
        <dbReference type="EMBL" id="KAJ5512939.1"/>
    </source>
</evidence>
<keyword evidence="3" id="KW-1185">Reference proteome</keyword>
<comment type="caution">
    <text evidence="2">The sequence shown here is derived from an EMBL/GenBank/DDBJ whole genome shotgun (WGS) entry which is preliminary data.</text>
</comment>
<gene>
    <name evidence="2" type="ORF">N7463_002491</name>
</gene>
<reference evidence="2" key="1">
    <citation type="submission" date="2022-12" db="EMBL/GenBank/DDBJ databases">
        <authorList>
            <person name="Petersen C."/>
        </authorList>
    </citation>
    <scope>NUCLEOTIDE SEQUENCE</scope>
    <source>
        <strain evidence="2">IBT 29495</strain>
    </source>
</reference>